<dbReference type="AlphaFoldDB" id="A0AAE3QCB4"/>
<keyword evidence="3" id="KW-1185">Reference proteome</keyword>
<accession>A0AAE3QCB4</accession>
<evidence type="ECO:0000313" key="3">
    <source>
        <dbReference type="Proteomes" id="UP001161580"/>
    </source>
</evidence>
<dbReference type="InterPro" id="IPR019291">
    <property type="entry name" value="Host_attachment_protein"/>
</dbReference>
<feature type="compositionally biased region" description="Basic and acidic residues" evidence="1">
    <location>
        <begin position="37"/>
        <end position="54"/>
    </location>
</feature>
<dbReference type="RefSeq" id="WP_311785526.1">
    <property type="nucleotide sequence ID" value="NZ_JALDYY010000002.1"/>
</dbReference>
<sequence>MLKFPKNSWVVVCDGAKAQILQNVGLALEPRLRLEESLEQPDEKNTELATDRPGRAFQSFGTKRSAMEETDWHEEAEKEFLKQVAAKLETLVRDKEASHIVVVAPPKALGYLRPHFTSEVRAAVQAELAKDIAKLTPPEIEKHLVAWASA</sequence>
<gene>
    <name evidence="2" type="ORF">MRS75_04555</name>
</gene>
<dbReference type="Proteomes" id="UP001161580">
    <property type="component" value="Unassembled WGS sequence"/>
</dbReference>
<dbReference type="EMBL" id="JALDYZ010000002">
    <property type="protein sequence ID" value="MDI7921353.1"/>
    <property type="molecule type" value="Genomic_DNA"/>
</dbReference>
<comment type="caution">
    <text evidence="2">The sequence shown here is derived from an EMBL/GenBank/DDBJ whole genome shotgun (WGS) entry which is preliminary data.</text>
</comment>
<reference evidence="2" key="1">
    <citation type="submission" date="2022-03" db="EMBL/GenBank/DDBJ databases">
        <title>Fererhizobium litorale gen. nov., sp. nov., isolated from sandy sediments of the Sea of Japan seashore.</title>
        <authorList>
            <person name="Romanenko L."/>
            <person name="Kurilenko V."/>
            <person name="Otstavnykh N."/>
            <person name="Svetashev V."/>
            <person name="Tekutyeva L."/>
            <person name="Isaeva M."/>
            <person name="Mikhailov V."/>
        </authorList>
    </citation>
    <scope>NUCLEOTIDE SEQUENCE</scope>
    <source>
        <strain evidence="2">KMM 9576</strain>
    </source>
</reference>
<evidence type="ECO:0000256" key="1">
    <source>
        <dbReference type="SAM" id="MobiDB-lite"/>
    </source>
</evidence>
<protein>
    <submittedName>
        <fullName evidence="2">Host attachment family protein</fullName>
    </submittedName>
</protein>
<organism evidence="2 3">
    <name type="scientific">Ferirhizobium litorale</name>
    <dbReference type="NCBI Taxonomy" id="2927786"/>
    <lineage>
        <taxon>Bacteria</taxon>
        <taxon>Pseudomonadati</taxon>
        <taxon>Pseudomonadota</taxon>
        <taxon>Alphaproteobacteria</taxon>
        <taxon>Hyphomicrobiales</taxon>
        <taxon>Rhizobiaceae</taxon>
        <taxon>Ferirhizobium</taxon>
    </lineage>
</organism>
<evidence type="ECO:0000313" key="2">
    <source>
        <dbReference type="EMBL" id="MDI7921353.1"/>
    </source>
</evidence>
<dbReference type="Pfam" id="PF10116">
    <property type="entry name" value="Host_attach"/>
    <property type="match status" value="1"/>
</dbReference>
<proteinExistence type="predicted"/>
<name>A0AAE3QCB4_9HYPH</name>
<feature type="region of interest" description="Disordered" evidence="1">
    <location>
        <begin position="37"/>
        <end position="71"/>
    </location>
</feature>